<keyword evidence="8" id="KW-1185">Reference proteome</keyword>
<name>A0A7I8LCW7_SPIIN</name>
<dbReference type="PRINTS" id="PR00404">
    <property type="entry name" value="MADSDOMAIN"/>
</dbReference>
<dbReference type="PANTHER" id="PTHR48019">
    <property type="entry name" value="SERUM RESPONSE FACTOR HOMOLOG"/>
    <property type="match status" value="1"/>
</dbReference>
<evidence type="ECO:0000259" key="6">
    <source>
        <dbReference type="PROSITE" id="PS50066"/>
    </source>
</evidence>
<feature type="domain" description="MADS-box" evidence="6">
    <location>
        <begin position="1"/>
        <end position="61"/>
    </location>
</feature>
<evidence type="ECO:0000256" key="2">
    <source>
        <dbReference type="ARBA" id="ARBA00023015"/>
    </source>
</evidence>
<dbReference type="InterPro" id="IPR033896">
    <property type="entry name" value="MEF2-like_N"/>
</dbReference>
<protein>
    <recommendedName>
        <fullName evidence="6">MADS-box domain-containing protein</fullName>
    </recommendedName>
</protein>
<evidence type="ECO:0000313" key="7">
    <source>
        <dbReference type="EMBL" id="CAA7407148.1"/>
    </source>
</evidence>
<evidence type="ECO:0000256" key="3">
    <source>
        <dbReference type="ARBA" id="ARBA00023125"/>
    </source>
</evidence>
<keyword evidence="3" id="KW-0238">DNA-binding</keyword>
<accession>A0A7I8LCW7</accession>
<dbReference type="GO" id="GO:0000977">
    <property type="term" value="F:RNA polymerase II transcription regulatory region sequence-specific DNA binding"/>
    <property type="evidence" value="ECO:0007669"/>
    <property type="project" value="InterPro"/>
</dbReference>
<dbReference type="Gene3D" id="3.40.1810.10">
    <property type="entry name" value="Transcription factor, MADS-box"/>
    <property type="match status" value="1"/>
</dbReference>
<keyword evidence="5" id="KW-0539">Nucleus</keyword>
<keyword evidence="2" id="KW-0805">Transcription regulation</keyword>
<dbReference type="GO" id="GO:0045944">
    <property type="term" value="P:positive regulation of transcription by RNA polymerase II"/>
    <property type="evidence" value="ECO:0007669"/>
    <property type="project" value="InterPro"/>
</dbReference>
<dbReference type="EMBL" id="LR746276">
    <property type="protein sequence ID" value="CAA7407148.1"/>
    <property type="molecule type" value="Genomic_DNA"/>
</dbReference>
<evidence type="ECO:0000313" key="8">
    <source>
        <dbReference type="Proteomes" id="UP000663760"/>
    </source>
</evidence>
<gene>
    <name evidence="7" type="ORF">SI8410_13017826</name>
</gene>
<evidence type="ECO:0000256" key="5">
    <source>
        <dbReference type="ARBA" id="ARBA00023242"/>
    </source>
</evidence>
<dbReference type="OrthoDB" id="1898716at2759"/>
<reference evidence="7" key="1">
    <citation type="submission" date="2020-02" db="EMBL/GenBank/DDBJ databases">
        <authorList>
            <person name="Scholz U."/>
            <person name="Mascher M."/>
            <person name="Fiebig A."/>
        </authorList>
    </citation>
    <scope>NUCLEOTIDE SEQUENCE</scope>
</reference>
<dbReference type="SUPFAM" id="SSF55455">
    <property type="entry name" value="SRF-like"/>
    <property type="match status" value="1"/>
</dbReference>
<dbReference type="PROSITE" id="PS50066">
    <property type="entry name" value="MADS_BOX_2"/>
    <property type="match status" value="1"/>
</dbReference>
<dbReference type="Pfam" id="PF00319">
    <property type="entry name" value="SRF-TF"/>
    <property type="match status" value="1"/>
</dbReference>
<evidence type="ECO:0000256" key="4">
    <source>
        <dbReference type="ARBA" id="ARBA00023163"/>
    </source>
</evidence>
<dbReference type="AlphaFoldDB" id="A0A7I8LCW7"/>
<dbReference type="InterPro" id="IPR036879">
    <property type="entry name" value="TF_MADSbox_sf"/>
</dbReference>
<dbReference type="SMART" id="SM00432">
    <property type="entry name" value="MADS"/>
    <property type="match status" value="1"/>
</dbReference>
<dbReference type="InterPro" id="IPR050142">
    <property type="entry name" value="MADS-box/MEF2_TF"/>
</dbReference>
<dbReference type="GO" id="GO:0005634">
    <property type="term" value="C:nucleus"/>
    <property type="evidence" value="ECO:0007669"/>
    <property type="project" value="UniProtKB-SubCell"/>
</dbReference>
<dbReference type="GO" id="GO:0046983">
    <property type="term" value="F:protein dimerization activity"/>
    <property type="evidence" value="ECO:0007669"/>
    <property type="project" value="InterPro"/>
</dbReference>
<keyword evidence="4" id="KW-0804">Transcription</keyword>
<sequence length="139" mass="16133">MGRGKIEIRKIENPISRQVTFSKRRKGLLKKAHELSVLCDAQIGLIVFSERGKMKEFCSDPPSRFREFLIIFPSDSEPIHVFPRLFFVLLLLRKSGFLSFPFRRPLRPLCILSLHLRRLGFSNAASSLVLYRIFLDLLS</sequence>
<proteinExistence type="predicted"/>
<organism evidence="7 8">
    <name type="scientific">Spirodela intermedia</name>
    <name type="common">Intermediate duckweed</name>
    <dbReference type="NCBI Taxonomy" id="51605"/>
    <lineage>
        <taxon>Eukaryota</taxon>
        <taxon>Viridiplantae</taxon>
        <taxon>Streptophyta</taxon>
        <taxon>Embryophyta</taxon>
        <taxon>Tracheophyta</taxon>
        <taxon>Spermatophyta</taxon>
        <taxon>Magnoliopsida</taxon>
        <taxon>Liliopsida</taxon>
        <taxon>Araceae</taxon>
        <taxon>Lemnoideae</taxon>
        <taxon>Spirodela</taxon>
    </lineage>
</organism>
<evidence type="ECO:0000256" key="1">
    <source>
        <dbReference type="ARBA" id="ARBA00004123"/>
    </source>
</evidence>
<dbReference type="InterPro" id="IPR002100">
    <property type="entry name" value="TF_MADSbox"/>
</dbReference>
<comment type="subcellular location">
    <subcellularLocation>
        <location evidence="1">Nucleus</location>
    </subcellularLocation>
</comment>
<dbReference type="Proteomes" id="UP000663760">
    <property type="component" value="Chromosome 13"/>
</dbReference>
<dbReference type="PROSITE" id="PS00350">
    <property type="entry name" value="MADS_BOX_1"/>
    <property type="match status" value="1"/>
</dbReference>
<dbReference type="CDD" id="cd00265">
    <property type="entry name" value="MADS_MEF2_like"/>
    <property type="match status" value="1"/>
</dbReference>